<dbReference type="Proteomes" id="UP000317243">
    <property type="component" value="Unassembled WGS sequence"/>
</dbReference>
<name>A0A5C5WPJ7_9PLAN</name>
<keyword evidence="2" id="KW-1185">Reference proteome</keyword>
<dbReference type="RefSeq" id="WP_146510529.1">
    <property type="nucleotide sequence ID" value="NZ_SIHI01000006.1"/>
</dbReference>
<evidence type="ECO:0000313" key="1">
    <source>
        <dbReference type="EMBL" id="TWT52350.1"/>
    </source>
</evidence>
<comment type="caution">
    <text evidence="1">The sequence shown here is derived from an EMBL/GenBank/DDBJ whole genome shotgun (WGS) entry which is preliminary data.</text>
</comment>
<accession>A0A5C5WPJ7</accession>
<dbReference type="OrthoDB" id="9824182at2"/>
<protein>
    <submittedName>
        <fullName evidence="1">Uncharacterized protein</fullName>
    </submittedName>
</protein>
<evidence type="ECO:0000313" key="2">
    <source>
        <dbReference type="Proteomes" id="UP000317243"/>
    </source>
</evidence>
<proteinExistence type="predicted"/>
<organism evidence="1 2">
    <name type="scientific">Thalassoglobus neptunius</name>
    <dbReference type="NCBI Taxonomy" id="1938619"/>
    <lineage>
        <taxon>Bacteria</taxon>
        <taxon>Pseudomonadati</taxon>
        <taxon>Planctomycetota</taxon>
        <taxon>Planctomycetia</taxon>
        <taxon>Planctomycetales</taxon>
        <taxon>Planctomycetaceae</taxon>
        <taxon>Thalassoglobus</taxon>
    </lineage>
</organism>
<dbReference type="AlphaFoldDB" id="A0A5C5WPJ7"/>
<gene>
    <name evidence="1" type="ORF">KOR42_30360</name>
</gene>
<dbReference type="EMBL" id="SIHI01000006">
    <property type="protein sequence ID" value="TWT52350.1"/>
    <property type="molecule type" value="Genomic_DNA"/>
</dbReference>
<reference evidence="1 2" key="1">
    <citation type="submission" date="2019-02" db="EMBL/GenBank/DDBJ databases">
        <title>Deep-cultivation of Planctomycetes and their phenomic and genomic characterization uncovers novel biology.</title>
        <authorList>
            <person name="Wiegand S."/>
            <person name="Jogler M."/>
            <person name="Boedeker C."/>
            <person name="Pinto D."/>
            <person name="Vollmers J."/>
            <person name="Rivas-Marin E."/>
            <person name="Kohn T."/>
            <person name="Peeters S.H."/>
            <person name="Heuer A."/>
            <person name="Rast P."/>
            <person name="Oberbeckmann S."/>
            <person name="Bunk B."/>
            <person name="Jeske O."/>
            <person name="Meyerdierks A."/>
            <person name="Storesund J.E."/>
            <person name="Kallscheuer N."/>
            <person name="Luecker S."/>
            <person name="Lage O.M."/>
            <person name="Pohl T."/>
            <person name="Merkel B.J."/>
            <person name="Hornburger P."/>
            <person name="Mueller R.-W."/>
            <person name="Bruemmer F."/>
            <person name="Labrenz M."/>
            <person name="Spormann A.M."/>
            <person name="Op Den Camp H."/>
            <person name="Overmann J."/>
            <person name="Amann R."/>
            <person name="Jetten M.S.M."/>
            <person name="Mascher T."/>
            <person name="Medema M.H."/>
            <person name="Devos D.P."/>
            <person name="Kaster A.-K."/>
            <person name="Ovreas L."/>
            <person name="Rohde M."/>
            <person name="Galperin M.Y."/>
            <person name="Jogler C."/>
        </authorList>
    </citation>
    <scope>NUCLEOTIDE SEQUENCE [LARGE SCALE GENOMIC DNA]</scope>
    <source>
        <strain evidence="1 2">KOR42</strain>
    </source>
</reference>
<sequence>MTLDSELPVLLWPISCFDRRRENPLPVYNRWYWLDWTKLTPEQTSDILAIIDAKLSMKSQHEPVGFEETVITKSVGAPNYDNRMLKYRNLFTEVPDNNVEAFFNDPVRHDRGFQTVSVTTEYYEDEKGTPVSNYEMIQHVSGQEFPIIVGDPESVMKLGPVSAVNTTEWSLEKANTIAQFLDVVQRIQASDWYRSPRFITSLTWRAPHFLIQML</sequence>